<keyword evidence="7" id="KW-1185">Reference proteome</keyword>
<dbReference type="Gene3D" id="1.10.10.1100">
    <property type="entry name" value="BFD-like [2Fe-2S]-binding domain"/>
    <property type="match status" value="1"/>
</dbReference>
<dbReference type="GO" id="GO:0046872">
    <property type="term" value="F:metal ion binding"/>
    <property type="evidence" value="ECO:0007669"/>
    <property type="project" value="UniProtKB-KW"/>
</dbReference>
<dbReference type="OrthoDB" id="9776839at2"/>
<evidence type="ECO:0000256" key="4">
    <source>
        <dbReference type="ARBA" id="ARBA00023014"/>
    </source>
</evidence>
<keyword evidence="1" id="KW-0479">Metal-binding</keyword>
<dbReference type="eggNOG" id="COG0446">
    <property type="taxonomic scope" value="Bacteria"/>
</dbReference>
<dbReference type="CDD" id="cd19946">
    <property type="entry name" value="GlpA-like_Fer2_BFD-like"/>
    <property type="match status" value="1"/>
</dbReference>
<dbReference type="HOGENOM" id="CLU_030705_1_2_0"/>
<dbReference type="PRINTS" id="PR00368">
    <property type="entry name" value="FADPNR"/>
</dbReference>
<name>F7YX18_9THEM</name>
<feature type="domain" description="4Fe-4S ferredoxin-type" evidence="5">
    <location>
        <begin position="407"/>
        <end position="436"/>
    </location>
</feature>
<evidence type="ECO:0000259" key="5">
    <source>
        <dbReference type="PROSITE" id="PS51379"/>
    </source>
</evidence>
<dbReference type="SUPFAM" id="SSF51905">
    <property type="entry name" value="FAD/NAD(P)-binding domain"/>
    <property type="match status" value="1"/>
</dbReference>
<evidence type="ECO:0000313" key="6">
    <source>
        <dbReference type="EMBL" id="AEH50519.1"/>
    </source>
</evidence>
<dbReference type="InterPro" id="IPR017896">
    <property type="entry name" value="4Fe4S_Fe-S-bd"/>
</dbReference>
<dbReference type="InterPro" id="IPR007419">
    <property type="entry name" value="BFD-like_2Fe2S-bd_dom"/>
</dbReference>
<gene>
    <name evidence="6" type="ORF">Theth_0424</name>
</gene>
<dbReference type="eggNOG" id="COG1143">
    <property type="taxonomic scope" value="Bacteria"/>
</dbReference>
<organism evidence="6 7">
    <name type="scientific">Pseudothermotoga thermarum DSM 5069</name>
    <dbReference type="NCBI Taxonomy" id="688269"/>
    <lineage>
        <taxon>Bacteria</taxon>
        <taxon>Thermotogati</taxon>
        <taxon>Thermotogota</taxon>
        <taxon>Thermotogae</taxon>
        <taxon>Thermotogales</taxon>
        <taxon>Thermotogaceae</taxon>
        <taxon>Pseudothermotoga</taxon>
    </lineage>
</organism>
<dbReference type="InterPro" id="IPR041854">
    <property type="entry name" value="BFD-like_2Fe2S-bd_dom_sf"/>
</dbReference>
<dbReference type="InterPro" id="IPR023753">
    <property type="entry name" value="FAD/NAD-binding_dom"/>
</dbReference>
<keyword evidence="3" id="KW-0408">Iron</keyword>
<dbReference type="KEGG" id="tta:Theth_0424"/>
<evidence type="ECO:0000256" key="1">
    <source>
        <dbReference type="ARBA" id="ARBA00022723"/>
    </source>
</evidence>
<dbReference type="AlphaFoldDB" id="F7YX18"/>
<dbReference type="Proteomes" id="UP000006804">
    <property type="component" value="Chromosome"/>
</dbReference>
<reference evidence="6 7" key="1">
    <citation type="submission" date="2010-11" db="EMBL/GenBank/DDBJ databases">
        <title>The complete genome of Thermotoga thermarum DSM 5069.</title>
        <authorList>
            <consortium name="US DOE Joint Genome Institute (JGI-PGF)"/>
            <person name="Lucas S."/>
            <person name="Copeland A."/>
            <person name="Lapidus A."/>
            <person name="Bruce D."/>
            <person name="Goodwin L."/>
            <person name="Pitluck S."/>
            <person name="Kyrpides N."/>
            <person name="Mavromatis K."/>
            <person name="Ivanova N."/>
            <person name="Zeytun A."/>
            <person name="Brettin T."/>
            <person name="Detter J.C."/>
            <person name="Tapia R."/>
            <person name="Han C."/>
            <person name="Land M."/>
            <person name="Hauser L."/>
            <person name="Markowitz V."/>
            <person name="Cheng J.-F."/>
            <person name="Hugenholtz P."/>
            <person name="Woyke T."/>
            <person name="Wu D."/>
            <person name="Spring S."/>
            <person name="Schroeder M."/>
            <person name="Brambilla E."/>
            <person name="Klenk H.-P."/>
            <person name="Eisen J.A."/>
        </authorList>
    </citation>
    <scope>NUCLEOTIDE SEQUENCE [LARGE SCALE GENOMIC DNA]</scope>
    <source>
        <strain evidence="6 7">DSM 5069</strain>
    </source>
</reference>
<dbReference type="SUPFAM" id="SSF54862">
    <property type="entry name" value="4Fe-4S ferredoxins"/>
    <property type="match status" value="1"/>
</dbReference>
<dbReference type="PATRIC" id="fig|688269.3.peg.434"/>
<dbReference type="PANTHER" id="PTHR42949:SF3">
    <property type="entry name" value="ANAEROBIC GLYCEROL-3-PHOSPHATE DEHYDROGENASE SUBUNIT B"/>
    <property type="match status" value="1"/>
</dbReference>
<dbReference type="EMBL" id="CP002351">
    <property type="protein sequence ID" value="AEH50519.1"/>
    <property type="molecule type" value="Genomic_DNA"/>
</dbReference>
<dbReference type="Pfam" id="PF07992">
    <property type="entry name" value="Pyr_redox_2"/>
    <property type="match status" value="1"/>
</dbReference>
<proteinExistence type="predicted"/>
<dbReference type="Gene3D" id="3.30.70.20">
    <property type="match status" value="1"/>
</dbReference>
<keyword evidence="2" id="KW-0560">Oxidoreductase</keyword>
<dbReference type="STRING" id="688269.Theth_0424"/>
<accession>F7YX18</accession>
<evidence type="ECO:0000256" key="3">
    <source>
        <dbReference type="ARBA" id="ARBA00023004"/>
    </source>
</evidence>
<dbReference type="Pfam" id="PF04324">
    <property type="entry name" value="Fer2_BFD"/>
    <property type="match status" value="1"/>
</dbReference>
<dbReference type="InterPro" id="IPR051691">
    <property type="entry name" value="Metab_Enz_Cyan_OpOx_G3PDH"/>
</dbReference>
<dbReference type="Gene3D" id="3.50.50.60">
    <property type="entry name" value="FAD/NAD(P)-binding domain"/>
    <property type="match status" value="2"/>
</dbReference>
<protein>
    <submittedName>
        <fullName evidence="6">BFD domain protein (2Fe-2S)-binding domain protein</fullName>
    </submittedName>
</protein>
<feature type="domain" description="4Fe-4S ferredoxin-type" evidence="5">
    <location>
        <begin position="375"/>
        <end position="404"/>
    </location>
</feature>
<evidence type="ECO:0000313" key="7">
    <source>
        <dbReference type="Proteomes" id="UP000006804"/>
    </source>
</evidence>
<dbReference type="InterPro" id="IPR036188">
    <property type="entry name" value="FAD/NAD-bd_sf"/>
</dbReference>
<dbReference type="Pfam" id="PF00037">
    <property type="entry name" value="Fer4"/>
    <property type="match status" value="1"/>
</dbReference>
<sequence length="597" mass="65561" precursor="true">MITTDLLVVGGGPAGLSAAVEAAKREVKVLIVDEGVQLGGQLVKQTHKFFGHEGFYASVRGYEIAEKLISQLNENVTVKKMTTVIGIYEDVVAAYDRQEDVVFKIKPRYILLATGASERFIAFENNHLPGVYGAGAVQTLMNQFKVLPGKRVLMVGSGNIGLIVSYQLLQAGAEVVAIVEIADKVGGYDVHARKVKRLGVPILLRHTIKKAIGTERVEGAIVVAVNENFEPIPGTEKEFAVDTICIAVGLQPSVELAAMAGVKIEYVPELGGFVPYRDEYMRTNVPNIFVAGDLAGIEEATTAMIEGRIVGLVVAKEVRGVDVDEELKNLQRELVEFRSGPFSDKVRKGLQRFYQQQVLPYSKEKQTDLGPVGKLRPIIECFENIPCNPCATSCPKGAIKVPDNINSLPLIDYSKCNGCGICVVKCPGLAIFMVQENYEPGYDLVGIPYEFLPVPEKGWQVVALDEEGKEICDATVVGVVKTKVKTNIVYISVPADYGQKVRSFKLKKVEEKIVCRCEEITEEQIEKAIEEGYTDYEELRRYLRLGMGPCGGRTCRSIVLSILARKAKKPVLENFQPSFRPPVMPVKMESIARGGEE</sequence>
<dbReference type="PROSITE" id="PS51379">
    <property type="entry name" value="4FE4S_FER_2"/>
    <property type="match status" value="2"/>
</dbReference>
<dbReference type="PRINTS" id="PR00469">
    <property type="entry name" value="PNDRDTASEII"/>
</dbReference>
<dbReference type="RefSeq" id="WP_013931742.1">
    <property type="nucleotide sequence ID" value="NC_015707.1"/>
</dbReference>
<dbReference type="PANTHER" id="PTHR42949">
    <property type="entry name" value="ANAEROBIC GLYCEROL-3-PHOSPHATE DEHYDROGENASE SUBUNIT B"/>
    <property type="match status" value="1"/>
</dbReference>
<evidence type="ECO:0000256" key="2">
    <source>
        <dbReference type="ARBA" id="ARBA00023002"/>
    </source>
</evidence>
<dbReference type="PROSITE" id="PS00198">
    <property type="entry name" value="4FE4S_FER_1"/>
    <property type="match status" value="1"/>
</dbReference>
<dbReference type="InterPro" id="IPR017900">
    <property type="entry name" value="4Fe4S_Fe_S_CS"/>
</dbReference>
<keyword evidence="4" id="KW-0411">Iron-sulfur</keyword>
<dbReference type="GO" id="GO:0016491">
    <property type="term" value="F:oxidoreductase activity"/>
    <property type="evidence" value="ECO:0007669"/>
    <property type="project" value="UniProtKB-KW"/>
</dbReference>
<dbReference type="GO" id="GO:0051536">
    <property type="term" value="F:iron-sulfur cluster binding"/>
    <property type="evidence" value="ECO:0007669"/>
    <property type="project" value="UniProtKB-KW"/>
</dbReference>